<proteinExistence type="inferred from homology"/>
<dbReference type="STRING" id="151894.SAMN04488524_1858"/>
<keyword evidence="4" id="KW-1185">Reference proteome</keyword>
<dbReference type="Proteomes" id="UP000192756">
    <property type="component" value="Unassembled WGS sequence"/>
</dbReference>
<dbReference type="InterPro" id="IPR011335">
    <property type="entry name" value="Restrct_endonuc-II-like"/>
</dbReference>
<dbReference type="InterPro" id="IPR011856">
    <property type="entry name" value="tRNA_endonuc-like_dom_sf"/>
</dbReference>
<name>A0A1W2B3C7_9SPHI</name>
<evidence type="ECO:0000313" key="4">
    <source>
        <dbReference type="Proteomes" id="UP000192756"/>
    </source>
</evidence>
<evidence type="ECO:0000256" key="1">
    <source>
        <dbReference type="ARBA" id="ARBA00006738"/>
    </source>
</evidence>
<keyword evidence="3" id="KW-0378">Hydrolase</keyword>
<dbReference type="EMBL" id="FWXT01000001">
    <property type="protein sequence ID" value="SMC67290.1"/>
    <property type="molecule type" value="Genomic_DNA"/>
</dbReference>
<dbReference type="RefSeq" id="WP_084238043.1">
    <property type="nucleotide sequence ID" value="NZ_FWXT01000001.1"/>
</dbReference>
<dbReference type="GO" id="GO:0003676">
    <property type="term" value="F:nucleic acid binding"/>
    <property type="evidence" value="ECO:0007669"/>
    <property type="project" value="InterPro"/>
</dbReference>
<dbReference type="SUPFAM" id="SSF52980">
    <property type="entry name" value="Restriction endonuclease-like"/>
    <property type="match status" value="1"/>
</dbReference>
<dbReference type="AlphaFoldDB" id="A0A1W2B3C7"/>
<dbReference type="GO" id="GO:0004519">
    <property type="term" value="F:endonuclease activity"/>
    <property type="evidence" value="ECO:0007669"/>
    <property type="project" value="UniProtKB-KW"/>
</dbReference>
<sequence length="120" mass="13965">MAVHNDLGKRGEQIAAAYLENLGYRILHVNWKCGRAEVDVIADQQGTIIFVEVKTRSSTDYGHPEDFVDYKKERQLEFASSAYIEMTNHQKEIRFDIIAIVFENKDLYKINHIEDAFWPS</sequence>
<protein>
    <recommendedName>
        <fullName evidence="2">UPF0102 protein SAMN04488524_1858</fullName>
    </recommendedName>
</protein>
<evidence type="ECO:0000256" key="2">
    <source>
        <dbReference type="HAMAP-Rule" id="MF_00048"/>
    </source>
</evidence>
<reference evidence="4" key="1">
    <citation type="submission" date="2017-04" db="EMBL/GenBank/DDBJ databases">
        <authorList>
            <person name="Varghese N."/>
            <person name="Submissions S."/>
        </authorList>
    </citation>
    <scope>NUCLEOTIDE SEQUENCE [LARGE SCALE GENOMIC DNA]</scope>
    <source>
        <strain evidence="4">DSM 12126</strain>
    </source>
</reference>
<dbReference type="CDD" id="cd20736">
    <property type="entry name" value="PoNe_Nuclease"/>
    <property type="match status" value="1"/>
</dbReference>
<evidence type="ECO:0000313" key="3">
    <source>
        <dbReference type="EMBL" id="SMC67290.1"/>
    </source>
</evidence>
<dbReference type="Pfam" id="PF02021">
    <property type="entry name" value="UPF0102"/>
    <property type="match status" value="1"/>
</dbReference>
<dbReference type="HAMAP" id="MF_00048">
    <property type="entry name" value="UPF0102"/>
    <property type="match status" value="1"/>
</dbReference>
<dbReference type="NCBIfam" id="NF009154">
    <property type="entry name" value="PRK12497.3-3"/>
    <property type="match status" value="1"/>
</dbReference>
<comment type="similarity">
    <text evidence="1 2">Belongs to the UPF0102 family.</text>
</comment>
<keyword evidence="3" id="KW-0540">Nuclease</keyword>
<dbReference type="NCBIfam" id="NF009150">
    <property type="entry name" value="PRK12497.1-3"/>
    <property type="match status" value="1"/>
</dbReference>
<dbReference type="Gene3D" id="3.40.1350.10">
    <property type="match status" value="1"/>
</dbReference>
<dbReference type="InterPro" id="IPR003509">
    <property type="entry name" value="UPF0102_YraN-like"/>
</dbReference>
<dbReference type="OrthoDB" id="9802516at2"/>
<gene>
    <name evidence="3" type="ORF">SAMN04488524_1858</name>
</gene>
<organism evidence="3 4">
    <name type="scientific">Pedobacter africanus</name>
    <dbReference type="NCBI Taxonomy" id="151894"/>
    <lineage>
        <taxon>Bacteria</taxon>
        <taxon>Pseudomonadati</taxon>
        <taxon>Bacteroidota</taxon>
        <taxon>Sphingobacteriia</taxon>
        <taxon>Sphingobacteriales</taxon>
        <taxon>Sphingobacteriaceae</taxon>
        <taxon>Pedobacter</taxon>
    </lineage>
</organism>
<accession>A0A1W2B3C7</accession>
<dbReference type="PANTHER" id="PTHR34039">
    <property type="entry name" value="UPF0102 PROTEIN YRAN"/>
    <property type="match status" value="1"/>
</dbReference>
<dbReference type="PANTHER" id="PTHR34039:SF1">
    <property type="entry name" value="UPF0102 PROTEIN YRAN"/>
    <property type="match status" value="1"/>
</dbReference>
<keyword evidence="3" id="KW-0255">Endonuclease</keyword>